<feature type="transmembrane region" description="Helical" evidence="6">
    <location>
        <begin position="109"/>
        <end position="132"/>
    </location>
</feature>
<comment type="similarity">
    <text evidence="2">Belongs to the multi antimicrobial extrusion (MATE) (TC 2.A.66.1) family.</text>
</comment>
<evidence type="ECO:0000256" key="1">
    <source>
        <dbReference type="ARBA" id="ARBA00004141"/>
    </source>
</evidence>
<feature type="transmembrane region" description="Helical" evidence="6">
    <location>
        <begin position="329"/>
        <end position="351"/>
    </location>
</feature>
<dbReference type="PANTHER" id="PTHR42893">
    <property type="entry name" value="PROTEIN DETOXIFICATION 44, CHLOROPLASTIC-RELATED"/>
    <property type="match status" value="1"/>
</dbReference>
<reference evidence="7" key="1">
    <citation type="journal article" date="2020" name="Nature">
        <title>Giant virus diversity and host interactions through global metagenomics.</title>
        <authorList>
            <person name="Schulz F."/>
            <person name="Roux S."/>
            <person name="Paez-Espino D."/>
            <person name="Jungbluth S."/>
            <person name="Walsh D.A."/>
            <person name="Denef V.J."/>
            <person name="McMahon K.D."/>
            <person name="Konstantinidis K.T."/>
            <person name="Eloe-Fadrosh E.A."/>
            <person name="Kyrpides N.C."/>
            <person name="Woyke T."/>
        </authorList>
    </citation>
    <scope>NUCLEOTIDE SEQUENCE</scope>
    <source>
        <strain evidence="7">GVMAG-S-1024976-23</strain>
    </source>
</reference>
<keyword evidence="4 6" id="KW-1133">Transmembrane helix</keyword>
<name>A0A6C0AGB9_9ZZZZ</name>
<evidence type="ECO:0000256" key="4">
    <source>
        <dbReference type="ARBA" id="ARBA00022989"/>
    </source>
</evidence>
<evidence type="ECO:0000256" key="2">
    <source>
        <dbReference type="ARBA" id="ARBA00010199"/>
    </source>
</evidence>
<sequence>MKDIMKQLSIIKKLPKLPLQYRKQLKLTQLDKEIFSLSKSSFLNYAMTPIIGAVDTYWISKLNHGSMLAGQGTGDRLFNSIFSMISFTPSVITPLISRYHAFNDKENMVNTISTSIFLVSGYGSLITLFLFFNTKYLVKTIIPEISPSYLYACHYFQLRCLGLIFALLNSLAFAILRGQKDLKTPMRFNVYSQLCNAILDPIFMQFMGVRGVALGTLISEIFGFILFYSKLYKDKIINFGLIKYNQIFKIVTQGLSVQLRGVSLNLVFLLASRKIQHIDYTDKLAATHVLNLQLFEFGFILSYSYGLISSILIPRYKDPSFVIKRLHKWGFLVSTIVATIHLFGFKILQFFTSDTQILMHSNMLIPIGALFQAVNTFTCINEGTSQGLGMYKVLGSGATLALAFFSLIINKTSNLQEIWIGFIMCALIRIYVNIHFIGSKLKNIKSRND</sequence>
<evidence type="ECO:0000256" key="5">
    <source>
        <dbReference type="ARBA" id="ARBA00023136"/>
    </source>
</evidence>
<dbReference type="InterPro" id="IPR002528">
    <property type="entry name" value="MATE_fam"/>
</dbReference>
<feature type="transmembrane region" description="Helical" evidence="6">
    <location>
        <begin position="418"/>
        <end position="437"/>
    </location>
</feature>
<dbReference type="AlphaFoldDB" id="A0A6C0AGB9"/>
<accession>A0A6C0AGB9</accession>
<evidence type="ECO:0000256" key="3">
    <source>
        <dbReference type="ARBA" id="ARBA00022692"/>
    </source>
</evidence>
<keyword evidence="5 6" id="KW-0472">Membrane</keyword>
<dbReference type="InterPro" id="IPR044644">
    <property type="entry name" value="DinF-like"/>
</dbReference>
<evidence type="ECO:0000313" key="7">
    <source>
        <dbReference type="EMBL" id="QHS78716.1"/>
    </source>
</evidence>
<dbReference type="Pfam" id="PF01554">
    <property type="entry name" value="MatE"/>
    <property type="match status" value="1"/>
</dbReference>
<protein>
    <recommendedName>
        <fullName evidence="8">Polysaccharide biosynthesis protein C-terminal domain-containing protein</fullName>
    </recommendedName>
</protein>
<feature type="transmembrane region" description="Helical" evidence="6">
    <location>
        <begin position="393"/>
        <end position="412"/>
    </location>
</feature>
<comment type="subcellular location">
    <subcellularLocation>
        <location evidence="1">Membrane</location>
        <topology evidence="1">Multi-pass membrane protein</topology>
    </subcellularLocation>
</comment>
<dbReference type="GO" id="GO:0015297">
    <property type="term" value="F:antiporter activity"/>
    <property type="evidence" value="ECO:0007669"/>
    <property type="project" value="InterPro"/>
</dbReference>
<dbReference type="GO" id="GO:0016020">
    <property type="term" value="C:membrane"/>
    <property type="evidence" value="ECO:0007669"/>
    <property type="project" value="UniProtKB-SubCell"/>
</dbReference>
<dbReference type="GO" id="GO:0042910">
    <property type="term" value="F:xenobiotic transmembrane transporter activity"/>
    <property type="evidence" value="ECO:0007669"/>
    <property type="project" value="InterPro"/>
</dbReference>
<evidence type="ECO:0008006" key="8">
    <source>
        <dbReference type="Google" id="ProtNLM"/>
    </source>
</evidence>
<keyword evidence="3 6" id="KW-0812">Transmembrane</keyword>
<feature type="transmembrane region" description="Helical" evidence="6">
    <location>
        <begin position="80"/>
        <end position="97"/>
    </location>
</feature>
<dbReference type="EMBL" id="MN740602">
    <property type="protein sequence ID" value="QHS78716.1"/>
    <property type="molecule type" value="Genomic_DNA"/>
</dbReference>
<feature type="transmembrane region" description="Helical" evidence="6">
    <location>
        <begin position="156"/>
        <end position="176"/>
    </location>
</feature>
<organism evidence="7">
    <name type="scientific">viral metagenome</name>
    <dbReference type="NCBI Taxonomy" id="1070528"/>
    <lineage>
        <taxon>unclassified sequences</taxon>
        <taxon>metagenomes</taxon>
        <taxon>organismal metagenomes</taxon>
    </lineage>
</organism>
<feature type="transmembrane region" description="Helical" evidence="6">
    <location>
        <begin position="212"/>
        <end position="229"/>
    </location>
</feature>
<proteinExistence type="inferred from homology"/>
<dbReference type="PANTHER" id="PTHR42893:SF46">
    <property type="entry name" value="PROTEIN DETOXIFICATION 44, CHLOROPLASTIC"/>
    <property type="match status" value="1"/>
</dbReference>
<evidence type="ECO:0000256" key="6">
    <source>
        <dbReference type="SAM" id="Phobius"/>
    </source>
</evidence>
<feature type="transmembrane region" description="Helical" evidence="6">
    <location>
        <begin position="290"/>
        <end position="308"/>
    </location>
</feature>